<dbReference type="SMART" id="SM00382">
    <property type="entry name" value="AAA"/>
    <property type="match status" value="1"/>
</dbReference>
<evidence type="ECO:0000256" key="4">
    <source>
        <dbReference type="SAM" id="Coils"/>
    </source>
</evidence>
<comment type="similarity">
    <text evidence="2">Belongs to the SIMIBI class G3E GTPase family. ArgK/MeaB subfamily.</text>
</comment>
<dbReference type="GO" id="GO:0097602">
    <property type="term" value="F:cullin family protein binding"/>
    <property type="evidence" value="ECO:0007669"/>
    <property type="project" value="TreeGrafter"/>
</dbReference>
<organism evidence="7 8">
    <name type="scientific">Strigamia maritima</name>
    <name type="common">European centipede</name>
    <name type="synonym">Geophilus maritimus</name>
    <dbReference type="NCBI Taxonomy" id="126957"/>
    <lineage>
        <taxon>Eukaryota</taxon>
        <taxon>Metazoa</taxon>
        <taxon>Ecdysozoa</taxon>
        <taxon>Arthropoda</taxon>
        <taxon>Myriapoda</taxon>
        <taxon>Chilopoda</taxon>
        <taxon>Pleurostigmophora</taxon>
        <taxon>Geophilomorpha</taxon>
        <taxon>Linotaeniidae</taxon>
        <taxon>Strigamia</taxon>
    </lineage>
</organism>
<reference evidence="7" key="2">
    <citation type="submission" date="2015-02" db="UniProtKB">
        <authorList>
            <consortium name="EnsemblMetazoa"/>
        </authorList>
    </citation>
    <scope>IDENTIFICATION</scope>
</reference>
<name>T1JM55_STRMM</name>
<dbReference type="InterPro" id="IPR048348">
    <property type="entry name" value="CCDC22_CC"/>
</dbReference>
<accession>T1JM55</accession>
<evidence type="ECO:0000313" key="8">
    <source>
        <dbReference type="Proteomes" id="UP000014500"/>
    </source>
</evidence>
<dbReference type="GO" id="GO:2000060">
    <property type="term" value="P:positive regulation of ubiquitin-dependent protein catabolic process"/>
    <property type="evidence" value="ECO:0007669"/>
    <property type="project" value="TreeGrafter"/>
</dbReference>
<dbReference type="PANTHER" id="PTHR15668">
    <property type="entry name" value="JM1 PROTEIN"/>
    <property type="match status" value="1"/>
</dbReference>
<dbReference type="Gene3D" id="1.10.287.130">
    <property type="match status" value="1"/>
</dbReference>
<dbReference type="GO" id="GO:0005525">
    <property type="term" value="F:GTP binding"/>
    <property type="evidence" value="ECO:0007669"/>
    <property type="project" value="InterPro"/>
</dbReference>
<dbReference type="Pfam" id="PF03308">
    <property type="entry name" value="MeaB"/>
    <property type="match status" value="1"/>
</dbReference>
<dbReference type="PANTHER" id="PTHR15668:SF4">
    <property type="entry name" value="COILED-COIL DOMAIN-CONTAINING PROTEIN 22"/>
    <property type="match status" value="1"/>
</dbReference>
<dbReference type="Gene3D" id="3.40.50.300">
    <property type="entry name" value="P-loop containing nucleotide triphosphate hydrolases"/>
    <property type="match status" value="1"/>
</dbReference>
<dbReference type="InterPro" id="IPR048349">
    <property type="entry name" value="CCDC22_N"/>
</dbReference>
<dbReference type="Pfam" id="PF21674">
    <property type="entry name" value="CCDC22_N"/>
    <property type="match status" value="1"/>
</dbReference>
<comment type="similarity">
    <text evidence="1">Belongs to the CCDC22 family.</text>
</comment>
<dbReference type="Proteomes" id="UP000014500">
    <property type="component" value="Unassembled WGS sequence"/>
</dbReference>
<dbReference type="SUPFAM" id="SSF52540">
    <property type="entry name" value="P-loop containing nucleoside triphosphate hydrolases"/>
    <property type="match status" value="1"/>
</dbReference>
<dbReference type="NCBIfam" id="NF006958">
    <property type="entry name" value="PRK09435.1"/>
    <property type="match status" value="1"/>
</dbReference>
<evidence type="ECO:0000256" key="5">
    <source>
        <dbReference type="SAM" id="MobiDB-lite"/>
    </source>
</evidence>
<evidence type="ECO:0000259" key="6">
    <source>
        <dbReference type="SMART" id="SM00382"/>
    </source>
</evidence>
<evidence type="ECO:0000256" key="2">
    <source>
        <dbReference type="ARBA" id="ARBA00009625"/>
    </source>
</evidence>
<dbReference type="InterPro" id="IPR008530">
    <property type="entry name" value="CCDC22"/>
</dbReference>
<dbReference type="Pfam" id="PF05667">
    <property type="entry name" value="CCDC22_CC"/>
    <property type="match status" value="1"/>
</dbReference>
<dbReference type="EnsemblMetazoa" id="SMAR014935-RA">
    <property type="protein sequence ID" value="SMAR014935-PA"/>
    <property type="gene ID" value="SMAR014935"/>
</dbReference>
<dbReference type="EMBL" id="JH431789">
    <property type="status" value="NOT_ANNOTATED_CDS"/>
    <property type="molecule type" value="Genomic_DNA"/>
</dbReference>
<dbReference type="CDD" id="cd03114">
    <property type="entry name" value="MMAA-like"/>
    <property type="match status" value="1"/>
</dbReference>
<dbReference type="Gene3D" id="1.20.5.170">
    <property type="match status" value="1"/>
</dbReference>
<dbReference type="InterPro" id="IPR005129">
    <property type="entry name" value="GTPase_ArgK"/>
</dbReference>
<proteinExistence type="inferred from homology"/>
<evidence type="ECO:0000256" key="3">
    <source>
        <dbReference type="ARBA" id="ARBA00017553"/>
    </source>
</evidence>
<sequence>MAPSIHSAGRVSVIMEEVDHIIIQQFRQIDDIDDKVDRLKEFSTELIIEATVRCLRVIKPNIELSHHLPPGMSARFRLGSILAQTCVDLGYQGEIGYQTFLYSDEADIRRVFMFLLEKLPKDIEKTIDEPLSSSALFNQAISEEISRQLELPWLPNFCKNKGIRWKGDTWSREGTSYMSTFTSSFVRYPVNLEDLSKKIPNELQTFYRFHLPQLTLQFSNCAQIIPSVLEDHANCLSATHDWENEWNEFGLASRLTEQEYRVKKKQKIQMKLAAFIQQEVQKSSLLDVTSGFSGYKHENKIERANESLENVGTTQEPEEEIVLKNENTRLNTEEDAKVKRTQEINEMESNLQALNKQLEMLQIQTKKLTAGIQLAEEQLKQEQTKAIEIEDLHRIKQKTFDLLPDADSNMRKLQALIETSSKRLVSLANQWEKHRVPLVEEYRQLRETGANKLSETQRKIEEIKSTKEKTKELLEESRQKEEQHKQSVSDYEKNSKDINRAAYTRRILEIVANIKKQKLEIDKVLLDTKDVQKEINQLTGKRDRTFTETDNLVFKDAKKDEAVRKAYKHLAALHENCGQLIKTVEETGAITREIRDLEDQIENESQKKVQENLERIMADYKQMKQENTTNVDVRTLSFSRSMLFRKHLQPLILSLKNCHGFSSNAICERLSRGIIDGRRSCLAEGITLIETSHPEKKNLGQQVLQIIVEHQRKEYINRGKDALSFRIGLSGPPGSGKSTFIEAFGQYLTSIGNKVAVLAVDPSSSTTGGSLLGDKTRMLNLSRDPNAYIRPSPTRGKLGGVTRTTLDAIALCEAAGFNVIIVETVGVGQSEHSAVDMVDMFLLLLAPASGDELQGIKRGIVEISDLIIINKADGDLKPAATRTSFEFTSALKFVRPRSKLWRPIVRKISSLNKNDFPAVWDLLSQYRSTMLESGTLEKRRKDQLKKCMWNYISDNIMESFINHPQIQNKLKTIENDVMSGEIPPGRAADSLLKQFFK</sequence>
<dbReference type="GO" id="GO:0003924">
    <property type="term" value="F:GTPase activity"/>
    <property type="evidence" value="ECO:0007669"/>
    <property type="project" value="InterPro"/>
</dbReference>
<reference evidence="8" key="1">
    <citation type="submission" date="2011-05" db="EMBL/GenBank/DDBJ databases">
        <authorList>
            <person name="Richards S.R."/>
            <person name="Qu J."/>
            <person name="Jiang H."/>
            <person name="Jhangiani S.N."/>
            <person name="Agravi P."/>
            <person name="Goodspeed R."/>
            <person name="Gross S."/>
            <person name="Mandapat C."/>
            <person name="Jackson L."/>
            <person name="Mathew T."/>
            <person name="Pu L."/>
            <person name="Thornton R."/>
            <person name="Saada N."/>
            <person name="Wilczek-Boney K.B."/>
            <person name="Lee S."/>
            <person name="Kovar C."/>
            <person name="Wu Y."/>
            <person name="Scherer S.E."/>
            <person name="Worley K.C."/>
            <person name="Muzny D.M."/>
            <person name="Gibbs R."/>
        </authorList>
    </citation>
    <scope>NUCLEOTIDE SEQUENCE</scope>
    <source>
        <strain evidence="8">Brora</strain>
    </source>
</reference>
<dbReference type="PhylomeDB" id="T1JM55"/>
<dbReference type="AlphaFoldDB" id="T1JM55"/>
<dbReference type="InterPro" id="IPR027417">
    <property type="entry name" value="P-loop_NTPase"/>
</dbReference>
<dbReference type="eggNOG" id="KOG1937">
    <property type="taxonomic scope" value="Eukaryota"/>
</dbReference>
<feature type="region of interest" description="Disordered" evidence="5">
    <location>
        <begin position="475"/>
        <end position="494"/>
    </location>
</feature>
<dbReference type="InterPro" id="IPR003593">
    <property type="entry name" value="AAA+_ATPase"/>
</dbReference>
<evidence type="ECO:0000256" key="1">
    <source>
        <dbReference type="ARBA" id="ARBA00006438"/>
    </source>
</evidence>
<keyword evidence="4" id="KW-0175">Coiled coil</keyword>
<keyword evidence="8" id="KW-1185">Reference proteome</keyword>
<evidence type="ECO:0000313" key="7">
    <source>
        <dbReference type="EnsemblMetazoa" id="SMAR014935-PA"/>
    </source>
</evidence>
<dbReference type="NCBIfam" id="TIGR00750">
    <property type="entry name" value="lao"/>
    <property type="match status" value="1"/>
</dbReference>
<protein>
    <recommendedName>
        <fullName evidence="3">Coiled-coil domain-containing protein 22 homolog</fullName>
    </recommendedName>
</protein>
<dbReference type="HOGENOM" id="CLU_300414_0_0_1"/>
<dbReference type="OMA" id="NIGCEFA"/>
<dbReference type="STRING" id="126957.T1JM55"/>
<feature type="domain" description="AAA+ ATPase" evidence="6">
    <location>
        <begin position="723"/>
        <end position="897"/>
    </location>
</feature>
<feature type="coiled-coil region" evidence="4">
    <location>
        <begin position="587"/>
        <end position="626"/>
    </location>
</feature>